<name>A0A0C2CK08_9BACT</name>
<proteinExistence type="predicted"/>
<sequence length="118" mass="12614">MMSASAEANKAPTRLVTGLVVVLLFAVGGCASSTGDGQRQRKPRGPDDEISWQNLRTKASFDLNCPAEELEIVHISGHCGTSSYNMCMQGVTGCGQRASYMYLTAGSWGLDAVSRPRE</sequence>
<reference evidence="2 3" key="1">
    <citation type="submission" date="2014-12" db="EMBL/GenBank/DDBJ databases">
        <title>Genome assembly of Enhygromyxa salina DSM 15201.</title>
        <authorList>
            <person name="Sharma G."/>
            <person name="Subramanian S."/>
        </authorList>
    </citation>
    <scope>NUCLEOTIDE SEQUENCE [LARGE SCALE GENOMIC DNA]</scope>
    <source>
        <strain evidence="2 3">DSM 15201</strain>
    </source>
</reference>
<organism evidence="2 3">
    <name type="scientific">Enhygromyxa salina</name>
    <dbReference type="NCBI Taxonomy" id="215803"/>
    <lineage>
        <taxon>Bacteria</taxon>
        <taxon>Pseudomonadati</taxon>
        <taxon>Myxococcota</taxon>
        <taxon>Polyangia</taxon>
        <taxon>Nannocystales</taxon>
        <taxon>Nannocystaceae</taxon>
        <taxon>Enhygromyxa</taxon>
    </lineage>
</organism>
<evidence type="ECO:0000313" key="3">
    <source>
        <dbReference type="Proteomes" id="UP000031599"/>
    </source>
</evidence>
<gene>
    <name evidence="2" type="ORF">DB30_03278</name>
</gene>
<evidence type="ECO:0000256" key="1">
    <source>
        <dbReference type="SAM" id="MobiDB-lite"/>
    </source>
</evidence>
<dbReference type="EMBL" id="JMCC02000237">
    <property type="protein sequence ID" value="KIG11566.1"/>
    <property type="molecule type" value="Genomic_DNA"/>
</dbReference>
<comment type="caution">
    <text evidence="2">The sequence shown here is derived from an EMBL/GenBank/DDBJ whole genome shotgun (WGS) entry which is preliminary data.</text>
</comment>
<dbReference type="Proteomes" id="UP000031599">
    <property type="component" value="Unassembled WGS sequence"/>
</dbReference>
<dbReference type="AlphaFoldDB" id="A0A0C2CK08"/>
<feature type="region of interest" description="Disordered" evidence="1">
    <location>
        <begin position="31"/>
        <end position="51"/>
    </location>
</feature>
<evidence type="ECO:0000313" key="2">
    <source>
        <dbReference type="EMBL" id="KIG11566.1"/>
    </source>
</evidence>
<accession>A0A0C2CK08</accession>
<protein>
    <submittedName>
        <fullName evidence="2">Uncharacterized protein</fullName>
    </submittedName>
</protein>